<dbReference type="GO" id="GO:0003712">
    <property type="term" value="F:transcription coregulator activity"/>
    <property type="evidence" value="ECO:0007669"/>
    <property type="project" value="InterPro"/>
</dbReference>
<comment type="subunit">
    <text evidence="4">Component of the Mediator complex.</text>
</comment>
<accession>A0A9P9EJ97</accession>
<dbReference type="InterPro" id="IPR019404">
    <property type="entry name" value="Mediator_Med11"/>
</dbReference>
<organism evidence="6 7">
    <name type="scientific">Dendryphion nanum</name>
    <dbReference type="NCBI Taxonomy" id="256645"/>
    <lineage>
        <taxon>Eukaryota</taxon>
        <taxon>Fungi</taxon>
        <taxon>Dikarya</taxon>
        <taxon>Ascomycota</taxon>
        <taxon>Pezizomycotina</taxon>
        <taxon>Dothideomycetes</taxon>
        <taxon>Pleosporomycetidae</taxon>
        <taxon>Pleosporales</taxon>
        <taxon>Torulaceae</taxon>
        <taxon>Dendryphion</taxon>
    </lineage>
</organism>
<gene>
    <name evidence="4" type="primary">MED11</name>
    <name evidence="6" type="ORF">B0J11DRAFT_574124</name>
</gene>
<evidence type="ECO:0000313" key="6">
    <source>
        <dbReference type="EMBL" id="KAH7138117.1"/>
    </source>
</evidence>
<keyword evidence="3 4" id="KW-0539">Nucleus</keyword>
<evidence type="ECO:0000256" key="4">
    <source>
        <dbReference type="RuleBase" id="RU364147"/>
    </source>
</evidence>
<comment type="caution">
    <text evidence="6">The sequence shown here is derived from an EMBL/GenBank/DDBJ whole genome shotgun (WGS) entry which is preliminary data.</text>
</comment>
<comment type="similarity">
    <text evidence="2 4">Belongs to the Mediator complex subunit 11 family.</text>
</comment>
<evidence type="ECO:0000256" key="2">
    <source>
        <dbReference type="ARBA" id="ARBA00008186"/>
    </source>
</evidence>
<dbReference type="Proteomes" id="UP000700596">
    <property type="component" value="Unassembled WGS sequence"/>
</dbReference>
<evidence type="ECO:0000256" key="3">
    <source>
        <dbReference type="ARBA" id="ARBA00023242"/>
    </source>
</evidence>
<comment type="subcellular location">
    <subcellularLocation>
        <location evidence="1 4">Nucleus</location>
    </subcellularLocation>
</comment>
<feature type="compositionally biased region" description="Basic and acidic residues" evidence="5">
    <location>
        <begin position="165"/>
        <end position="181"/>
    </location>
</feature>
<keyword evidence="4" id="KW-0805">Transcription regulation</keyword>
<feature type="compositionally biased region" description="Acidic residues" evidence="5">
    <location>
        <begin position="185"/>
        <end position="194"/>
    </location>
</feature>
<evidence type="ECO:0000313" key="7">
    <source>
        <dbReference type="Proteomes" id="UP000700596"/>
    </source>
</evidence>
<keyword evidence="7" id="KW-1185">Reference proteome</keyword>
<dbReference type="EMBL" id="JAGMWT010000001">
    <property type="protein sequence ID" value="KAH7138117.1"/>
    <property type="molecule type" value="Genomic_DNA"/>
</dbReference>
<feature type="region of interest" description="Disordered" evidence="5">
    <location>
        <begin position="165"/>
        <end position="194"/>
    </location>
</feature>
<dbReference type="Pfam" id="PF10280">
    <property type="entry name" value="Med11"/>
    <property type="match status" value="1"/>
</dbReference>
<keyword evidence="4" id="KW-0804">Transcription</keyword>
<dbReference type="OrthoDB" id="5418434at2759"/>
<protein>
    <recommendedName>
        <fullName evidence="4">Mediator of RNA polymerase II transcription subunit 11</fullName>
    </recommendedName>
    <alternativeName>
        <fullName evidence="4">Mediator complex subunit 11</fullName>
    </alternativeName>
</protein>
<dbReference type="GO" id="GO:0016592">
    <property type="term" value="C:mediator complex"/>
    <property type="evidence" value="ECO:0007669"/>
    <property type="project" value="InterPro"/>
</dbReference>
<comment type="function">
    <text evidence="4">Component of the Mediator complex, a coactivator involved in the regulated transcription of nearly all RNA polymerase II-dependent genes. Mediator functions as a bridge to convey information from gene-specific regulatory proteins to the basal RNA polymerase II transcription machinery. Mediator is recruited to promoters by direct interactions with regulatory proteins and serves as a scaffold for the assembly of a functional pre-initiation complex with RNA polymerase II and the general transcription factors.</text>
</comment>
<evidence type="ECO:0000256" key="5">
    <source>
        <dbReference type="SAM" id="MobiDB-lite"/>
    </source>
</evidence>
<sequence length="194" mass="20360">MASSEPYLLTAGTQIQHLSALSSSLPNILRTSGTALSLLTQHPVQTSSAPSTPETVDSRGAIFQSSTHDLFVSVNKIRLALRSHVNELATRKVVPAKGGSAVANNTTQKDGDGENEGGGLDAGVTNGGLGSLDVGILNARARARGGREGEDEVVERIQRVLQSLREKAEEYSDNEGRDHKSGPGSEDDEMAIDG</sequence>
<evidence type="ECO:0000256" key="1">
    <source>
        <dbReference type="ARBA" id="ARBA00004123"/>
    </source>
</evidence>
<dbReference type="GO" id="GO:0006357">
    <property type="term" value="P:regulation of transcription by RNA polymerase II"/>
    <property type="evidence" value="ECO:0007669"/>
    <property type="project" value="InterPro"/>
</dbReference>
<proteinExistence type="inferred from homology"/>
<feature type="region of interest" description="Disordered" evidence="5">
    <location>
        <begin position="99"/>
        <end position="124"/>
    </location>
</feature>
<reference evidence="6" key="1">
    <citation type="journal article" date="2021" name="Nat. Commun.">
        <title>Genetic determinants of endophytism in the Arabidopsis root mycobiome.</title>
        <authorList>
            <person name="Mesny F."/>
            <person name="Miyauchi S."/>
            <person name="Thiergart T."/>
            <person name="Pickel B."/>
            <person name="Atanasova L."/>
            <person name="Karlsson M."/>
            <person name="Huettel B."/>
            <person name="Barry K.W."/>
            <person name="Haridas S."/>
            <person name="Chen C."/>
            <person name="Bauer D."/>
            <person name="Andreopoulos W."/>
            <person name="Pangilinan J."/>
            <person name="LaButti K."/>
            <person name="Riley R."/>
            <person name="Lipzen A."/>
            <person name="Clum A."/>
            <person name="Drula E."/>
            <person name="Henrissat B."/>
            <person name="Kohler A."/>
            <person name="Grigoriev I.V."/>
            <person name="Martin F.M."/>
            <person name="Hacquard S."/>
        </authorList>
    </citation>
    <scope>NUCLEOTIDE SEQUENCE</scope>
    <source>
        <strain evidence="6">MPI-CAGE-CH-0243</strain>
    </source>
</reference>
<dbReference type="AlphaFoldDB" id="A0A9P9EJ97"/>
<keyword evidence="4" id="KW-0010">Activator</keyword>
<name>A0A9P9EJ97_9PLEO</name>